<dbReference type="InterPro" id="IPR003591">
    <property type="entry name" value="Leu-rich_rpt_typical-subtyp"/>
</dbReference>
<evidence type="ECO:0000313" key="4">
    <source>
        <dbReference type="Ensembl" id="ENSCPBP00000033858.1"/>
    </source>
</evidence>
<evidence type="ECO:0000256" key="2">
    <source>
        <dbReference type="ARBA" id="ARBA00022729"/>
    </source>
</evidence>
<keyword evidence="2" id="KW-0732">Signal</keyword>
<dbReference type="InterPro" id="IPR032675">
    <property type="entry name" value="LRR_dom_sf"/>
</dbReference>
<dbReference type="InterPro" id="IPR001611">
    <property type="entry name" value="Leu-rich_rpt"/>
</dbReference>
<name>A0A8C3PD49_CHRPI</name>
<dbReference type="Ensembl" id="ENSCPBT00000039730.1">
    <property type="protein sequence ID" value="ENSCPBP00000033858.1"/>
    <property type="gene ID" value="ENSCPBG00000023643.1"/>
</dbReference>
<dbReference type="PANTHER" id="PTHR24373">
    <property type="entry name" value="SLIT RELATED LEUCINE-RICH REPEAT NEURONAL PROTEIN"/>
    <property type="match status" value="1"/>
</dbReference>
<keyword evidence="5" id="KW-1185">Reference proteome</keyword>
<evidence type="ECO:0000256" key="3">
    <source>
        <dbReference type="ARBA" id="ARBA00022737"/>
    </source>
</evidence>
<proteinExistence type="predicted"/>
<dbReference type="Proteomes" id="UP000694380">
    <property type="component" value="Unplaced"/>
</dbReference>
<reference evidence="4" key="2">
    <citation type="submission" date="2025-09" db="UniProtKB">
        <authorList>
            <consortium name="Ensembl"/>
        </authorList>
    </citation>
    <scope>IDENTIFICATION</scope>
</reference>
<keyword evidence="3" id="KW-0677">Repeat</keyword>
<reference evidence="4" key="1">
    <citation type="submission" date="2025-08" db="UniProtKB">
        <authorList>
            <consortium name="Ensembl"/>
        </authorList>
    </citation>
    <scope>IDENTIFICATION</scope>
</reference>
<dbReference type="InterPro" id="IPR050328">
    <property type="entry name" value="Dev_Immune_Receptor"/>
</dbReference>
<dbReference type="PRINTS" id="PR00019">
    <property type="entry name" value="LEURICHRPT"/>
</dbReference>
<evidence type="ECO:0000313" key="5">
    <source>
        <dbReference type="Proteomes" id="UP000694380"/>
    </source>
</evidence>
<keyword evidence="1" id="KW-0433">Leucine-rich repeat</keyword>
<dbReference type="Pfam" id="PF13855">
    <property type="entry name" value="LRR_8"/>
    <property type="match status" value="1"/>
</dbReference>
<dbReference type="Gene3D" id="3.80.10.10">
    <property type="entry name" value="Ribonuclease Inhibitor"/>
    <property type="match status" value="1"/>
</dbReference>
<protein>
    <submittedName>
        <fullName evidence="4">Uncharacterized protein</fullName>
    </submittedName>
</protein>
<sequence length="175" mass="18848">MASSPSWGLWSSRVSLSCVHCAWHPIRSTRSVGRPLLDCSTSGPWTSPTICWGTMPRHSQLRVLDLSENSLNIVWNAGGCVDVFHHLDRLAALNLSRNNLQTLPEGLFQGLVSLQALDLSGNLMAMLPDGLFRDLHSLQVLGLQGNPLVTLGLSRTMGLSSLAEAGASGFSLWTG</sequence>
<dbReference type="SMART" id="SM00369">
    <property type="entry name" value="LRR_TYP"/>
    <property type="match status" value="4"/>
</dbReference>
<accession>A0A8C3PD49</accession>
<dbReference type="AlphaFoldDB" id="A0A8C3PD49"/>
<evidence type="ECO:0000256" key="1">
    <source>
        <dbReference type="ARBA" id="ARBA00022614"/>
    </source>
</evidence>
<dbReference type="PANTHER" id="PTHR24373:SF275">
    <property type="entry name" value="TIR DOMAIN-CONTAINING PROTEIN"/>
    <property type="match status" value="1"/>
</dbReference>
<dbReference type="SUPFAM" id="SSF52058">
    <property type="entry name" value="L domain-like"/>
    <property type="match status" value="1"/>
</dbReference>
<organism evidence="4 5">
    <name type="scientific">Chrysemys picta bellii</name>
    <name type="common">Western painted turtle</name>
    <name type="synonym">Emys bellii</name>
    <dbReference type="NCBI Taxonomy" id="8478"/>
    <lineage>
        <taxon>Eukaryota</taxon>
        <taxon>Metazoa</taxon>
        <taxon>Chordata</taxon>
        <taxon>Craniata</taxon>
        <taxon>Vertebrata</taxon>
        <taxon>Euteleostomi</taxon>
        <taxon>Archelosauria</taxon>
        <taxon>Testudinata</taxon>
        <taxon>Testudines</taxon>
        <taxon>Cryptodira</taxon>
        <taxon>Durocryptodira</taxon>
        <taxon>Testudinoidea</taxon>
        <taxon>Emydidae</taxon>
        <taxon>Chrysemys</taxon>
    </lineage>
</organism>